<name>A0A833RJK4_9POAL</name>
<dbReference type="PANTHER" id="PTHR33165">
    <property type="entry name" value="F-BOX DOMAIN CONTAINING PROTEIN-LIKE-RELATED"/>
    <property type="match status" value="1"/>
</dbReference>
<dbReference type="OrthoDB" id="659294at2759"/>
<dbReference type="Pfam" id="PF03478">
    <property type="entry name" value="Beta-prop_KIB1-4"/>
    <property type="match status" value="1"/>
</dbReference>
<dbReference type="Proteomes" id="UP000623129">
    <property type="component" value="Unassembled WGS sequence"/>
</dbReference>
<keyword evidence="3" id="KW-1185">Reference proteome</keyword>
<dbReference type="EMBL" id="SWLB01000007">
    <property type="protein sequence ID" value="KAF3336848.1"/>
    <property type="molecule type" value="Genomic_DNA"/>
</dbReference>
<dbReference type="InterPro" id="IPR005174">
    <property type="entry name" value="KIB1-4_b-propeller"/>
</dbReference>
<proteinExistence type="predicted"/>
<evidence type="ECO:0000259" key="1">
    <source>
        <dbReference type="Pfam" id="PF03478"/>
    </source>
</evidence>
<sequence>MLLWTRELGCHLSPKSGASISRENPMEPWMKCLDLLACIVCDTLLLVNNNLTWGGLKRKKREKERKREGSRGGCQRKAQELGKDWRREEGRDDLFCWFYEIWSFIFTHGDVSCGINAGFQEQEVTGKVEAAVLMRSSRSLAENFSKQVGNMAHISTLSLDLLKNIAFRLLPDHIKNYFHFRAVCRDWRSCTPGPQDLAFCFRPPNWVMVPQNATRSNSTTIRHFSHLPTGRGAVLSLPELTTHSILTDSDGFLLLIDKKTKAMRLYNPFNRYLSEDLPPILKNVKDVTASSSSVNFITLISPSTSSPGRPTVMLSFGMADGAAFAKPGDNSWSFLKLPFYISGALLLKGRFYFVDSCGSIWAVEPEHKLLTCVICQDVCTRSWDIVKFGRNNILLLEWGLVDKQRSRVAGRLPRLKIFIIDLDYKVLIPLSSIGENAIFVDQNKQTFLVPSKHPFIKGDSIYFWSNRFQSIVYDLERKTIECSGLELANIRREISSLLYYGPINIDLHIFNYRKYRLCSKYLKVLGNVLIKWERDGWNQASSS</sequence>
<accession>A0A833RJK4</accession>
<evidence type="ECO:0000313" key="3">
    <source>
        <dbReference type="Proteomes" id="UP000623129"/>
    </source>
</evidence>
<evidence type="ECO:0000313" key="2">
    <source>
        <dbReference type="EMBL" id="KAF3336848.1"/>
    </source>
</evidence>
<dbReference type="AlphaFoldDB" id="A0A833RJK4"/>
<gene>
    <name evidence="2" type="ORF">FCM35_KLT19434</name>
</gene>
<reference evidence="2" key="1">
    <citation type="submission" date="2020-01" db="EMBL/GenBank/DDBJ databases">
        <title>Genome sequence of Kobresia littledalei, the first chromosome-level genome in the family Cyperaceae.</title>
        <authorList>
            <person name="Qu G."/>
        </authorList>
    </citation>
    <scope>NUCLEOTIDE SEQUENCE</scope>
    <source>
        <strain evidence="2">C.B.Clarke</strain>
        <tissue evidence="2">Leaf</tissue>
    </source>
</reference>
<protein>
    <submittedName>
        <fullName evidence="2">F-box protein</fullName>
    </submittedName>
</protein>
<organism evidence="2 3">
    <name type="scientific">Carex littledalei</name>
    <dbReference type="NCBI Taxonomy" id="544730"/>
    <lineage>
        <taxon>Eukaryota</taxon>
        <taxon>Viridiplantae</taxon>
        <taxon>Streptophyta</taxon>
        <taxon>Embryophyta</taxon>
        <taxon>Tracheophyta</taxon>
        <taxon>Spermatophyta</taxon>
        <taxon>Magnoliopsida</taxon>
        <taxon>Liliopsida</taxon>
        <taxon>Poales</taxon>
        <taxon>Cyperaceae</taxon>
        <taxon>Cyperoideae</taxon>
        <taxon>Cariceae</taxon>
        <taxon>Carex</taxon>
        <taxon>Carex subgen. Euthyceras</taxon>
    </lineage>
</organism>
<feature type="domain" description="KIB1-4 beta-propeller" evidence="1">
    <location>
        <begin position="233"/>
        <end position="473"/>
    </location>
</feature>
<comment type="caution">
    <text evidence="2">The sequence shown here is derived from an EMBL/GenBank/DDBJ whole genome shotgun (WGS) entry which is preliminary data.</text>
</comment>